<dbReference type="EMBL" id="JAHKNG010000031">
    <property type="protein sequence ID" value="MBU3031419.1"/>
    <property type="molecule type" value="Genomic_DNA"/>
</dbReference>
<gene>
    <name evidence="3" type="ORF">KNW02_14975</name>
</gene>
<evidence type="ECO:0000313" key="3">
    <source>
        <dbReference type="EMBL" id="MBU3031419.1"/>
    </source>
</evidence>
<evidence type="ECO:0000259" key="2">
    <source>
        <dbReference type="PROSITE" id="PS01148"/>
    </source>
</evidence>
<name>A0ABS6AP61_9RHOB</name>
<evidence type="ECO:0000256" key="1">
    <source>
        <dbReference type="ARBA" id="ARBA00008984"/>
    </source>
</evidence>
<proteinExistence type="inferred from homology"/>
<reference evidence="3" key="1">
    <citation type="submission" date="2021-06" db="EMBL/GenBank/DDBJ databases">
        <title>Paracoccus bacterium XHP0099 sp. nov., isolated from the surface waters of the Yellow Sea.</title>
        <authorList>
            <person name="Xue H."/>
            <person name="Zhang D."/>
        </authorList>
    </citation>
    <scope>NUCLEOTIDE SEQUENCE</scope>
    <source>
        <strain evidence="3">XHP0099</strain>
    </source>
</reference>
<comment type="similarity">
    <text evidence="1">Belongs to the sulfur carrier protein TusA family.</text>
</comment>
<dbReference type="CDD" id="cd00291">
    <property type="entry name" value="SirA_YedF_YeeD"/>
    <property type="match status" value="1"/>
</dbReference>
<dbReference type="InterPro" id="IPR001455">
    <property type="entry name" value="TusA-like"/>
</dbReference>
<dbReference type="PANTHER" id="PTHR33279:SF6">
    <property type="entry name" value="SULFUR CARRIER PROTEIN YEDF-RELATED"/>
    <property type="match status" value="1"/>
</dbReference>
<dbReference type="Proteomes" id="UP001166191">
    <property type="component" value="Unassembled WGS sequence"/>
</dbReference>
<keyword evidence="4" id="KW-1185">Reference proteome</keyword>
<sequence length="101" mass="10447">MVPGADRGRPVSAAEVIDARGLLCPLPVLRLRKALLAVEPGAHVVLIASDPMAVVDVPHFCGAAGHVMLAMRDLHDGTCEFTVERGLSAPSAASGLTPEDI</sequence>
<dbReference type="PANTHER" id="PTHR33279">
    <property type="entry name" value="SULFUR CARRIER PROTEIN YEDF-RELATED"/>
    <property type="match status" value="1"/>
</dbReference>
<dbReference type="Pfam" id="PF01206">
    <property type="entry name" value="TusA"/>
    <property type="match status" value="1"/>
</dbReference>
<dbReference type="PROSITE" id="PS01148">
    <property type="entry name" value="UPF0033"/>
    <property type="match status" value="1"/>
</dbReference>
<accession>A0ABS6AP61</accession>
<evidence type="ECO:0000313" key="4">
    <source>
        <dbReference type="Proteomes" id="UP001166191"/>
    </source>
</evidence>
<organism evidence="3 4">
    <name type="scientific">Paracoccus marinaquae</name>
    <dbReference type="NCBI Taxonomy" id="2841926"/>
    <lineage>
        <taxon>Bacteria</taxon>
        <taxon>Pseudomonadati</taxon>
        <taxon>Pseudomonadota</taxon>
        <taxon>Alphaproteobacteria</taxon>
        <taxon>Rhodobacterales</taxon>
        <taxon>Paracoccaceae</taxon>
        <taxon>Paracoccus</taxon>
    </lineage>
</organism>
<comment type="caution">
    <text evidence="3">The sequence shown here is derived from an EMBL/GenBank/DDBJ whole genome shotgun (WGS) entry which is preliminary data.</text>
</comment>
<feature type="domain" description="UPF0033" evidence="2">
    <location>
        <begin position="17"/>
        <end position="41"/>
    </location>
</feature>
<protein>
    <submittedName>
        <fullName evidence="3">Sulfurtransferase TusA family protein</fullName>
    </submittedName>
</protein>